<name>A0AAV2BJ65_9ARAC</name>
<evidence type="ECO:0000313" key="1">
    <source>
        <dbReference type="EMBL" id="CAL1295398.1"/>
    </source>
</evidence>
<reference evidence="1 2" key="1">
    <citation type="submission" date="2024-04" db="EMBL/GenBank/DDBJ databases">
        <authorList>
            <person name="Rising A."/>
            <person name="Reimegard J."/>
            <person name="Sonavane S."/>
            <person name="Akerstrom W."/>
            <person name="Nylinder S."/>
            <person name="Hedman E."/>
            <person name="Kallberg Y."/>
        </authorList>
    </citation>
    <scope>NUCLEOTIDE SEQUENCE [LARGE SCALE GENOMIC DNA]</scope>
</reference>
<evidence type="ECO:0000313" key="2">
    <source>
        <dbReference type="Proteomes" id="UP001497382"/>
    </source>
</evidence>
<dbReference type="PANTHER" id="PTHR31594:SF14">
    <property type="entry name" value="FIBRONECTIN TYPE-III DOMAIN-CONTAINING PROTEIN"/>
    <property type="match status" value="1"/>
</dbReference>
<gene>
    <name evidence="1" type="ORF">LARSCL_LOCUS19256</name>
</gene>
<dbReference type="Proteomes" id="UP001497382">
    <property type="component" value="Unassembled WGS sequence"/>
</dbReference>
<proteinExistence type="predicted"/>
<protein>
    <submittedName>
        <fullName evidence="1">Uncharacterized protein</fullName>
    </submittedName>
</protein>
<dbReference type="InterPro" id="IPR052090">
    <property type="entry name" value="Cytolytic_pore-forming_toxin"/>
</dbReference>
<organism evidence="1 2">
    <name type="scientific">Larinioides sclopetarius</name>
    <dbReference type="NCBI Taxonomy" id="280406"/>
    <lineage>
        <taxon>Eukaryota</taxon>
        <taxon>Metazoa</taxon>
        <taxon>Ecdysozoa</taxon>
        <taxon>Arthropoda</taxon>
        <taxon>Chelicerata</taxon>
        <taxon>Arachnida</taxon>
        <taxon>Araneae</taxon>
        <taxon>Araneomorphae</taxon>
        <taxon>Entelegynae</taxon>
        <taxon>Araneoidea</taxon>
        <taxon>Araneidae</taxon>
        <taxon>Larinioides</taxon>
    </lineage>
</organism>
<dbReference type="PANTHER" id="PTHR31594">
    <property type="entry name" value="AIG1-TYPE G DOMAIN-CONTAINING PROTEIN"/>
    <property type="match status" value="1"/>
</dbReference>
<keyword evidence="2" id="KW-1185">Reference proteome</keyword>
<dbReference type="EMBL" id="CAXIEN010000369">
    <property type="protein sequence ID" value="CAL1295398.1"/>
    <property type="molecule type" value="Genomic_DNA"/>
</dbReference>
<dbReference type="AlphaFoldDB" id="A0AAV2BJ65"/>
<comment type="caution">
    <text evidence="1">The sequence shown here is derived from an EMBL/GenBank/DDBJ whole genome shotgun (WGS) entry which is preliminary data.</text>
</comment>
<sequence length="568" mass="63890">MPSFPYLIPLFLGMTFDARYSKPGVDIFDSKYVNDAKVTDVKQTKSTYIVVNSTSDVKDALDIKGDLSLKIKTGMINVDGKGSYLKSRGDTVNKVEILTTLQYTSSVHSFQNGIKPRDGWMEKFNTKVLGTHYVSRITYGAEMVASLRFEVFNSSDVQNVKGEVYAAFEPSGNGLNLTAEGKLEMLQKKVQDKCNLAISYYGTVPLKSIPNDITGFRKLVTTFKEQVDEANLQDGIPMEVELTPLEDIVSVENRDKFKFIKNKDLQLRLEEFEDMLDEMRQARLAIIGWAKTLPYYIKEEHEKEVGQMIKKITEVTQVFYDVIWKMDLTQGPGQLKPALEAYNYDGRAIYKRYHKLVTRLIQRLNPLIKRDEMAASTYIQWGNNNCTADNVQVLYEGFAISSTEEASGGPAQYECAPKMPAKGYDLDVGPVRSYLAGIRYTEFDKDVNPFQGSNAKNISEKGVTCAKCHSPDSFSVAMLSATEKCPVTWETMYTGYLMSTRAFTQSTRYICVDDTPAAGYEMDAEEDARDTIALTVVHFPGSLPPETYVKNAFIRCVVCAMKSNQVSF</sequence>
<accession>A0AAV2BJ65</accession>